<dbReference type="EMBL" id="WHZX01000001">
    <property type="protein sequence ID" value="NEG71017.1"/>
    <property type="molecule type" value="Genomic_DNA"/>
</dbReference>
<organism evidence="1 4">
    <name type="scientific">Bifidobacterium ramosum</name>
    <dbReference type="NCBI Taxonomy" id="1798158"/>
    <lineage>
        <taxon>Bacteria</taxon>
        <taxon>Bacillati</taxon>
        <taxon>Actinomycetota</taxon>
        <taxon>Actinomycetes</taxon>
        <taxon>Bifidobacteriales</taxon>
        <taxon>Bifidobacteriaceae</taxon>
        <taxon>Bifidobacterium</taxon>
    </lineage>
</organism>
<evidence type="ECO:0000313" key="4">
    <source>
        <dbReference type="Proteomes" id="UP000482084"/>
    </source>
</evidence>
<dbReference type="RefSeq" id="WP_152357480.1">
    <property type="nucleotide sequence ID" value="NZ_WBSM01000001.1"/>
</dbReference>
<reference evidence="2 3" key="1">
    <citation type="submission" date="2019-10" db="EMBL/GenBank/DDBJ databases">
        <title>Bifidobacterium from non-human primates.</title>
        <authorList>
            <person name="Modesto M."/>
        </authorList>
    </citation>
    <scope>NUCLEOTIDE SEQUENCE [LARGE SCALE GENOMIC DNA]</scope>
    <source>
        <strain evidence="2 3">TREM</strain>
    </source>
</reference>
<dbReference type="Proteomes" id="UP000469943">
    <property type="component" value="Unassembled WGS sequence"/>
</dbReference>
<dbReference type="InterPro" id="IPR018963">
    <property type="entry name" value="Mycophage_D29_Gp19"/>
</dbReference>
<dbReference type="EMBL" id="WBSM01000001">
    <property type="protein sequence ID" value="KAB8289313.1"/>
    <property type="molecule type" value="Genomic_DNA"/>
</dbReference>
<evidence type="ECO:0000313" key="2">
    <source>
        <dbReference type="EMBL" id="NEG71017.1"/>
    </source>
</evidence>
<sequence>MADGNNDATPHPPFAVADDLVKRWRALTPDERETAETLLADASDKIMTDCPRWRESSEATLRRVCCAMVKRAMLNRDLAGVTQGTQTANGFTESYSYSNPDGDLYLTKSELRSLGCGVQRMWSIDLSNGEASA</sequence>
<proteinExistence type="predicted"/>
<evidence type="ECO:0000313" key="3">
    <source>
        <dbReference type="Proteomes" id="UP000469943"/>
    </source>
</evidence>
<dbReference type="AlphaFoldDB" id="A0A6L4X428"/>
<gene>
    <name evidence="1" type="ORF">DSM100688_0393</name>
    <name evidence="2" type="ORF">GFD24_01995</name>
</gene>
<dbReference type="Pfam" id="PF09355">
    <property type="entry name" value="Phage_Gp19"/>
    <property type="match status" value="1"/>
</dbReference>
<reference evidence="1 4" key="2">
    <citation type="submission" date="2019-10" db="EMBL/GenBank/DDBJ databases">
        <title>Characterization of the phylogenetic diversity of two novel species belonging to the genus Bifidobacterium: Bifidobacterium cebidarum sp. nov. and Bifidobacterium leontopitheci sp. nov.</title>
        <authorList>
            <person name="Lugli G.A."/>
            <person name="Duranti S."/>
            <person name="Milani C."/>
            <person name="Turroni F."/>
            <person name="Ventura M."/>
        </authorList>
    </citation>
    <scope>NUCLEOTIDE SEQUENCE [LARGE SCALE GENOMIC DNA]</scope>
    <source>
        <strain evidence="1 4">DSM 100688</strain>
    </source>
</reference>
<dbReference type="Proteomes" id="UP000482084">
    <property type="component" value="Unassembled WGS sequence"/>
</dbReference>
<comment type="caution">
    <text evidence="1">The sequence shown here is derived from an EMBL/GenBank/DDBJ whole genome shotgun (WGS) entry which is preliminary data.</text>
</comment>
<evidence type="ECO:0000313" key="1">
    <source>
        <dbReference type="EMBL" id="KAB8289313.1"/>
    </source>
</evidence>
<protein>
    <submittedName>
        <fullName evidence="1">Phage protein Gp19/Gp15/Gp42</fullName>
    </submittedName>
</protein>
<keyword evidence="4" id="KW-1185">Reference proteome</keyword>
<name>A0A6L4X428_9BIFI</name>
<accession>A0A6L4X428</accession>
<dbReference type="OrthoDB" id="3194840at2"/>